<sequence>MRIKMKIFVLVCVVTCGFCETEQDENRGLHVFGRTINECLNANERYACFAEKVARALEKSMDWNIEIMDGVTLQRNNETVNHRQARLLGFSRLSQSIQNFFQTHVISLELGGARQLRRGEGGGGGGGLGFEGGMKALRKEKKYMSYAFMVLLGIFGLTGPLVMKVLALMAANALLAAKAALIIVGSVALKKLFERDHQEPAVKVHTIAHDEEDYDHDRISKYGYSGYAYDGTYNKNYPYSGYYDDYYKNNVAKNSNVNLR</sequence>
<dbReference type="PANTHER" id="PTHR21879">
    <property type="entry name" value="FI03362P-RELATED-RELATED"/>
    <property type="match status" value="1"/>
</dbReference>
<gene>
    <name evidence="3" type="ORF">CEUTPL_LOCUS12165</name>
</gene>
<dbReference type="Pfam" id="PF07898">
    <property type="entry name" value="DUF1676"/>
    <property type="match status" value="1"/>
</dbReference>
<keyword evidence="1" id="KW-0812">Transmembrane</keyword>
<keyword evidence="4" id="KW-1185">Reference proteome</keyword>
<feature type="signal peptide" evidence="2">
    <location>
        <begin position="1"/>
        <end position="19"/>
    </location>
</feature>
<dbReference type="OrthoDB" id="7303967at2759"/>
<evidence type="ECO:0000256" key="1">
    <source>
        <dbReference type="SAM" id="Phobius"/>
    </source>
</evidence>
<dbReference type="InterPro" id="IPR012464">
    <property type="entry name" value="DUF1676"/>
</dbReference>
<evidence type="ECO:0000313" key="4">
    <source>
        <dbReference type="Proteomes" id="UP001152799"/>
    </source>
</evidence>
<dbReference type="GO" id="GO:0016020">
    <property type="term" value="C:membrane"/>
    <property type="evidence" value="ECO:0007669"/>
    <property type="project" value="TreeGrafter"/>
</dbReference>
<accession>A0A9N9MVF1</accession>
<keyword evidence="1" id="KW-1133">Transmembrane helix</keyword>
<feature type="transmembrane region" description="Helical" evidence="1">
    <location>
        <begin position="169"/>
        <end position="189"/>
    </location>
</feature>
<feature type="transmembrane region" description="Helical" evidence="1">
    <location>
        <begin position="143"/>
        <end position="163"/>
    </location>
</feature>
<organism evidence="3 4">
    <name type="scientific">Ceutorhynchus assimilis</name>
    <name type="common">cabbage seed weevil</name>
    <dbReference type="NCBI Taxonomy" id="467358"/>
    <lineage>
        <taxon>Eukaryota</taxon>
        <taxon>Metazoa</taxon>
        <taxon>Ecdysozoa</taxon>
        <taxon>Arthropoda</taxon>
        <taxon>Hexapoda</taxon>
        <taxon>Insecta</taxon>
        <taxon>Pterygota</taxon>
        <taxon>Neoptera</taxon>
        <taxon>Endopterygota</taxon>
        <taxon>Coleoptera</taxon>
        <taxon>Polyphaga</taxon>
        <taxon>Cucujiformia</taxon>
        <taxon>Curculionidae</taxon>
        <taxon>Ceutorhynchinae</taxon>
        <taxon>Ceutorhynchus</taxon>
    </lineage>
</organism>
<dbReference type="PANTHER" id="PTHR21879:SF1">
    <property type="entry name" value="FI01546P"/>
    <property type="match status" value="1"/>
</dbReference>
<name>A0A9N9MVF1_9CUCU</name>
<keyword evidence="1" id="KW-0472">Membrane</keyword>
<reference evidence="3" key="1">
    <citation type="submission" date="2022-01" db="EMBL/GenBank/DDBJ databases">
        <authorList>
            <person name="King R."/>
        </authorList>
    </citation>
    <scope>NUCLEOTIDE SEQUENCE</scope>
</reference>
<dbReference type="EMBL" id="OU892283">
    <property type="protein sequence ID" value="CAG9771740.1"/>
    <property type="molecule type" value="Genomic_DNA"/>
</dbReference>
<dbReference type="AlphaFoldDB" id="A0A9N9MVF1"/>
<protein>
    <submittedName>
        <fullName evidence="3">Uncharacterized protein</fullName>
    </submittedName>
</protein>
<dbReference type="Proteomes" id="UP001152799">
    <property type="component" value="Chromosome 7"/>
</dbReference>
<feature type="chain" id="PRO_5040118052" evidence="2">
    <location>
        <begin position="20"/>
        <end position="260"/>
    </location>
</feature>
<proteinExistence type="predicted"/>
<evidence type="ECO:0000256" key="2">
    <source>
        <dbReference type="SAM" id="SignalP"/>
    </source>
</evidence>
<evidence type="ECO:0000313" key="3">
    <source>
        <dbReference type="EMBL" id="CAG9771740.1"/>
    </source>
</evidence>
<keyword evidence="2" id="KW-0732">Signal</keyword>